<evidence type="ECO:0000313" key="3">
    <source>
        <dbReference type="EMBL" id="MED6184035.1"/>
    </source>
</evidence>
<gene>
    <name evidence="3" type="primary">CSY3_2</name>
    <name evidence="3" type="ORF">PIB30_043447</name>
</gene>
<keyword evidence="2 3" id="KW-0808">Transferase</keyword>
<evidence type="ECO:0000313" key="4">
    <source>
        <dbReference type="Proteomes" id="UP001341840"/>
    </source>
</evidence>
<proteinExistence type="inferred from homology"/>
<protein>
    <submittedName>
        <fullName evidence="3">Citrate synthase 3, peroxisomal</fullName>
        <ecNumber evidence="3">2.3.3.1</ecNumber>
    </submittedName>
</protein>
<dbReference type="PANTHER" id="PTHR11739:SF4">
    <property type="entry name" value="CITRATE SYNTHASE, PEROXISOMAL"/>
    <property type="match status" value="1"/>
</dbReference>
<organism evidence="3 4">
    <name type="scientific">Stylosanthes scabra</name>
    <dbReference type="NCBI Taxonomy" id="79078"/>
    <lineage>
        <taxon>Eukaryota</taxon>
        <taxon>Viridiplantae</taxon>
        <taxon>Streptophyta</taxon>
        <taxon>Embryophyta</taxon>
        <taxon>Tracheophyta</taxon>
        <taxon>Spermatophyta</taxon>
        <taxon>Magnoliopsida</taxon>
        <taxon>eudicotyledons</taxon>
        <taxon>Gunneridae</taxon>
        <taxon>Pentapetalae</taxon>
        <taxon>rosids</taxon>
        <taxon>fabids</taxon>
        <taxon>Fabales</taxon>
        <taxon>Fabaceae</taxon>
        <taxon>Papilionoideae</taxon>
        <taxon>50 kb inversion clade</taxon>
        <taxon>dalbergioids sensu lato</taxon>
        <taxon>Dalbergieae</taxon>
        <taxon>Pterocarpus clade</taxon>
        <taxon>Stylosanthes</taxon>
    </lineage>
</organism>
<dbReference type="EMBL" id="JASCZI010181496">
    <property type="protein sequence ID" value="MED6184035.1"/>
    <property type="molecule type" value="Genomic_DNA"/>
</dbReference>
<dbReference type="InterPro" id="IPR036969">
    <property type="entry name" value="Citrate_synthase_sf"/>
</dbReference>
<comment type="caution">
    <text evidence="3">The sequence shown here is derived from an EMBL/GenBank/DDBJ whole genome shotgun (WGS) entry which is preliminary data.</text>
</comment>
<dbReference type="GO" id="GO:0036440">
    <property type="term" value="F:citrate synthase activity"/>
    <property type="evidence" value="ECO:0007669"/>
    <property type="project" value="UniProtKB-EC"/>
</dbReference>
<dbReference type="InterPro" id="IPR016142">
    <property type="entry name" value="Citrate_synth-like_lrg_a-sub"/>
</dbReference>
<dbReference type="EC" id="2.3.3.1" evidence="3"/>
<evidence type="ECO:0000256" key="1">
    <source>
        <dbReference type="ARBA" id="ARBA00010566"/>
    </source>
</evidence>
<keyword evidence="3" id="KW-0012">Acyltransferase</keyword>
<dbReference type="Gene3D" id="1.10.580.10">
    <property type="entry name" value="Citrate Synthase, domain 1"/>
    <property type="match status" value="1"/>
</dbReference>
<accession>A0ABU6WDM1</accession>
<sequence>MPPNNVEAAVTKNPASVPEVAPASMKGTLSVVDERTGKEYKVEVSPEGTIKAIDFKKILTGKNSDDGLKVYDPGSMNTSPIRTSICYIDGTEGVLRYRGYPIEDLIHKSTYMEVSYLIMYGNLPSENQLLDWKCAISQNSAVPQGVLDMIQSMPDDAHPMSMLTSAMSALSGFHPDANPSLK</sequence>
<keyword evidence="4" id="KW-1185">Reference proteome</keyword>
<name>A0ABU6WDM1_9FABA</name>
<dbReference type="SUPFAM" id="SSF48256">
    <property type="entry name" value="Citrate synthase"/>
    <property type="match status" value="1"/>
</dbReference>
<feature type="non-terminal residue" evidence="3">
    <location>
        <position position="182"/>
    </location>
</feature>
<comment type="similarity">
    <text evidence="1">Belongs to the citrate synthase family.</text>
</comment>
<dbReference type="PANTHER" id="PTHR11739">
    <property type="entry name" value="CITRATE SYNTHASE"/>
    <property type="match status" value="1"/>
</dbReference>
<dbReference type="Pfam" id="PF00285">
    <property type="entry name" value="Citrate_synt"/>
    <property type="match status" value="1"/>
</dbReference>
<reference evidence="3 4" key="1">
    <citation type="journal article" date="2023" name="Plants (Basel)">
        <title>Bridging the Gap: Combining Genomics and Transcriptomics Approaches to Understand Stylosanthes scabra, an Orphan Legume from the Brazilian Caatinga.</title>
        <authorList>
            <person name="Ferreira-Neto J.R.C."/>
            <person name="da Silva M.D."/>
            <person name="Binneck E."/>
            <person name="de Melo N.F."/>
            <person name="da Silva R.H."/>
            <person name="de Melo A.L.T.M."/>
            <person name="Pandolfi V."/>
            <person name="Bustamante F.O."/>
            <person name="Brasileiro-Vidal A.C."/>
            <person name="Benko-Iseppon A.M."/>
        </authorList>
    </citation>
    <scope>NUCLEOTIDE SEQUENCE [LARGE SCALE GENOMIC DNA]</scope>
    <source>
        <tissue evidence="3">Leaves</tissue>
    </source>
</reference>
<dbReference type="Proteomes" id="UP001341840">
    <property type="component" value="Unassembled WGS sequence"/>
</dbReference>
<evidence type="ECO:0000256" key="2">
    <source>
        <dbReference type="ARBA" id="ARBA00022679"/>
    </source>
</evidence>
<dbReference type="InterPro" id="IPR002020">
    <property type="entry name" value="Citrate_synthase"/>
</dbReference>